<comment type="caution">
    <text evidence="16">The sequence shown here is derived from an EMBL/GenBank/DDBJ whole genome shotgun (WGS) entry which is preliminary data.</text>
</comment>
<evidence type="ECO:0000256" key="7">
    <source>
        <dbReference type="ARBA" id="ARBA00022824"/>
    </source>
</evidence>
<dbReference type="EMBL" id="VUJU01006341">
    <property type="protein sequence ID" value="KAF0748798.1"/>
    <property type="molecule type" value="Genomic_DNA"/>
</dbReference>
<name>A0A6G0Y483_APHCR</name>
<evidence type="ECO:0000313" key="17">
    <source>
        <dbReference type="Proteomes" id="UP000478052"/>
    </source>
</evidence>
<evidence type="ECO:0000256" key="12">
    <source>
        <dbReference type="ARBA" id="ARBA00023136"/>
    </source>
</evidence>
<dbReference type="PRINTS" id="PR00385">
    <property type="entry name" value="P450"/>
</dbReference>
<keyword evidence="17" id="KW-1185">Reference proteome</keyword>
<evidence type="ECO:0000256" key="2">
    <source>
        <dbReference type="ARBA" id="ARBA00004174"/>
    </source>
</evidence>
<evidence type="ECO:0000256" key="3">
    <source>
        <dbReference type="ARBA" id="ARBA00004406"/>
    </source>
</evidence>
<keyword evidence="5 13" id="KW-0349">Heme</keyword>
<keyword evidence="10 13" id="KW-0408">Iron</keyword>
<evidence type="ECO:0000256" key="4">
    <source>
        <dbReference type="ARBA" id="ARBA00010617"/>
    </source>
</evidence>
<dbReference type="GO" id="GO:0005789">
    <property type="term" value="C:endoplasmic reticulum membrane"/>
    <property type="evidence" value="ECO:0007669"/>
    <property type="project" value="UniProtKB-SubCell"/>
</dbReference>
<comment type="similarity">
    <text evidence="4 14">Belongs to the cytochrome P450 family.</text>
</comment>
<dbReference type="InterPro" id="IPR036396">
    <property type="entry name" value="Cyt_P450_sf"/>
</dbReference>
<dbReference type="InterPro" id="IPR001128">
    <property type="entry name" value="Cyt_P450"/>
</dbReference>
<dbReference type="SMR" id="A0A6G0Y483"/>
<dbReference type="GO" id="GO:0020037">
    <property type="term" value="F:heme binding"/>
    <property type="evidence" value="ECO:0007669"/>
    <property type="project" value="InterPro"/>
</dbReference>
<dbReference type="SUPFAM" id="SSF48264">
    <property type="entry name" value="Cytochrome P450"/>
    <property type="match status" value="1"/>
</dbReference>
<keyword evidence="15" id="KW-0812">Transmembrane</keyword>
<evidence type="ECO:0000256" key="9">
    <source>
        <dbReference type="ARBA" id="ARBA00023002"/>
    </source>
</evidence>
<dbReference type="PANTHER" id="PTHR24292">
    <property type="entry name" value="CYTOCHROME P450"/>
    <property type="match status" value="1"/>
</dbReference>
<protein>
    <submittedName>
        <fullName evidence="16">Putative cytochrome P450 6a13</fullName>
    </submittedName>
</protein>
<accession>A0A6G0Y483</accession>
<evidence type="ECO:0000256" key="5">
    <source>
        <dbReference type="ARBA" id="ARBA00022617"/>
    </source>
</evidence>
<feature type="binding site" description="axial binding residue" evidence="13">
    <location>
        <position position="455"/>
    </location>
    <ligand>
        <name>heme</name>
        <dbReference type="ChEBI" id="CHEBI:30413"/>
    </ligand>
    <ligandPart>
        <name>Fe</name>
        <dbReference type="ChEBI" id="CHEBI:18248"/>
    </ligandPart>
</feature>
<dbReference type="InterPro" id="IPR017972">
    <property type="entry name" value="Cyt_P450_CS"/>
</dbReference>
<dbReference type="InterPro" id="IPR002401">
    <property type="entry name" value="Cyt_P450_E_grp-I"/>
</dbReference>
<evidence type="ECO:0000256" key="14">
    <source>
        <dbReference type="RuleBase" id="RU000461"/>
    </source>
</evidence>
<keyword evidence="12 15" id="KW-0472">Membrane</keyword>
<dbReference type="GO" id="GO:0005506">
    <property type="term" value="F:iron ion binding"/>
    <property type="evidence" value="ECO:0007669"/>
    <property type="project" value="InterPro"/>
</dbReference>
<organism evidence="16 17">
    <name type="scientific">Aphis craccivora</name>
    <name type="common">Cowpea aphid</name>
    <dbReference type="NCBI Taxonomy" id="307492"/>
    <lineage>
        <taxon>Eukaryota</taxon>
        <taxon>Metazoa</taxon>
        <taxon>Ecdysozoa</taxon>
        <taxon>Arthropoda</taxon>
        <taxon>Hexapoda</taxon>
        <taxon>Insecta</taxon>
        <taxon>Pterygota</taxon>
        <taxon>Neoptera</taxon>
        <taxon>Paraneoptera</taxon>
        <taxon>Hemiptera</taxon>
        <taxon>Sternorrhyncha</taxon>
        <taxon>Aphidomorpha</taxon>
        <taxon>Aphidoidea</taxon>
        <taxon>Aphididae</taxon>
        <taxon>Aphidini</taxon>
        <taxon>Aphis</taxon>
        <taxon>Aphis</taxon>
    </lineage>
</organism>
<dbReference type="AlphaFoldDB" id="A0A6G0Y483"/>
<dbReference type="PROSITE" id="PS00086">
    <property type="entry name" value="CYTOCHROME_P450"/>
    <property type="match status" value="1"/>
</dbReference>
<keyword evidence="7" id="KW-0256">Endoplasmic reticulum</keyword>
<evidence type="ECO:0000256" key="10">
    <source>
        <dbReference type="ARBA" id="ARBA00023004"/>
    </source>
</evidence>
<keyword evidence="6 13" id="KW-0479">Metal-binding</keyword>
<evidence type="ECO:0000256" key="8">
    <source>
        <dbReference type="ARBA" id="ARBA00022848"/>
    </source>
</evidence>
<dbReference type="InterPro" id="IPR050476">
    <property type="entry name" value="Insect_CytP450_Detox"/>
</dbReference>
<keyword evidence="9 14" id="KW-0560">Oxidoreductase</keyword>
<dbReference type="FunFam" id="1.10.630.10:FF:000042">
    <property type="entry name" value="Cytochrome P450"/>
    <property type="match status" value="1"/>
</dbReference>
<evidence type="ECO:0000256" key="6">
    <source>
        <dbReference type="ARBA" id="ARBA00022723"/>
    </source>
</evidence>
<evidence type="ECO:0000256" key="13">
    <source>
        <dbReference type="PIRSR" id="PIRSR602401-1"/>
    </source>
</evidence>
<dbReference type="Proteomes" id="UP000478052">
    <property type="component" value="Unassembled WGS sequence"/>
</dbReference>
<sequence length="512" mass="58817">MISSDIIINYLFDSSTVIGVAIAVLTIVYYYSTSTYGKWRKLNVPHEPPWPLVGNTFKMLAALEHQVDTFDGIYKRFADERYCGFYQMKTPFLMIRDPELINTVLIKDFSHFADRGFHKEPSTNILANGLFFLSGPKWKIMRQKLSPGFTSGKLKLTHDQIVACSDELMRFITTKIKENDQLEVKEIMSKYSTDVIGTCAFGLKLDTVKNDDSDFRKYGRQIIQTNFRIILTQILSLTSPRLTKLLGISEFSPDASNFYESVLNEVIRYREANGIVRHDVAQSLIEARKQLVLNSTEKDGFTEQDIVANAILMFLAGFEPVSSTLSFCLYQLAINQNIQDKMRDEMNSKLKEHGHMNNDFLMDLHYTDMVLAETGRVYGITTALFRETVKTYQIPGESLVIEKGTRVVIPIHSIHHDSKYYPDPEKFDPERFSPEEKAKRPSTTYLPFGDGPRFCIGKRFAELEMKMVLSQLLTTFRILPCEKTEYPLKFRNGIALMVTKNGIWLRFQSISK</sequence>
<dbReference type="PANTHER" id="PTHR24292:SF100">
    <property type="entry name" value="CYTOCHROME P450 6A16, ISOFORM B-RELATED"/>
    <property type="match status" value="1"/>
</dbReference>
<keyword evidence="15" id="KW-1133">Transmembrane helix</keyword>
<dbReference type="PRINTS" id="PR00463">
    <property type="entry name" value="EP450I"/>
</dbReference>
<feature type="transmembrane region" description="Helical" evidence="15">
    <location>
        <begin position="6"/>
        <end position="31"/>
    </location>
</feature>
<dbReference type="GO" id="GO:0016705">
    <property type="term" value="F:oxidoreductase activity, acting on paired donors, with incorporation or reduction of molecular oxygen"/>
    <property type="evidence" value="ECO:0007669"/>
    <property type="project" value="InterPro"/>
</dbReference>
<dbReference type="Pfam" id="PF00067">
    <property type="entry name" value="p450"/>
    <property type="match status" value="1"/>
</dbReference>
<dbReference type="CDD" id="cd11056">
    <property type="entry name" value="CYP6-like"/>
    <property type="match status" value="1"/>
</dbReference>
<evidence type="ECO:0000256" key="11">
    <source>
        <dbReference type="ARBA" id="ARBA00023033"/>
    </source>
</evidence>
<evidence type="ECO:0000256" key="1">
    <source>
        <dbReference type="ARBA" id="ARBA00001971"/>
    </source>
</evidence>
<comment type="cofactor">
    <cofactor evidence="1 13">
        <name>heme</name>
        <dbReference type="ChEBI" id="CHEBI:30413"/>
    </cofactor>
</comment>
<dbReference type="GO" id="GO:0004497">
    <property type="term" value="F:monooxygenase activity"/>
    <property type="evidence" value="ECO:0007669"/>
    <property type="project" value="UniProtKB-KW"/>
</dbReference>
<comment type="subcellular location">
    <subcellularLocation>
        <location evidence="3">Endoplasmic reticulum membrane</location>
        <topology evidence="3">Peripheral membrane protein</topology>
    </subcellularLocation>
    <subcellularLocation>
        <location evidence="2">Microsome membrane</location>
        <topology evidence="2">Peripheral membrane protein</topology>
    </subcellularLocation>
</comment>
<proteinExistence type="inferred from homology"/>
<evidence type="ECO:0000313" key="16">
    <source>
        <dbReference type="EMBL" id="KAF0748798.1"/>
    </source>
</evidence>
<keyword evidence="8" id="KW-0492">Microsome</keyword>
<dbReference type="Gene3D" id="1.10.630.10">
    <property type="entry name" value="Cytochrome P450"/>
    <property type="match status" value="1"/>
</dbReference>
<dbReference type="OrthoDB" id="2789670at2759"/>
<reference evidence="16 17" key="1">
    <citation type="submission" date="2019-08" db="EMBL/GenBank/DDBJ databases">
        <title>Whole genome of Aphis craccivora.</title>
        <authorList>
            <person name="Voronova N.V."/>
            <person name="Shulinski R.S."/>
            <person name="Bandarenka Y.V."/>
            <person name="Zhorov D.G."/>
            <person name="Warner D."/>
        </authorList>
    </citation>
    <scope>NUCLEOTIDE SEQUENCE [LARGE SCALE GENOMIC DNA]</scope>
    <source>
        <strain evidence="16">180601</strain>
        <tissue evidence="16">Whole Body</tissue>
    </source>
</reference>
<keyword evidence="11 14" id="KW-0503">Monooxygenase</keyword>
<evidence type="ECO:0000256" key="15">
    <source>
        <dbReference type="SAM" id="Phobius"/>
    </source>
</evidence>
<gene>
    <name evidence="16" type="ORF">FWK35_00025270</name>
</gene>